<accession>A0A679HTZ5</accession>
<evidence type="ECO:0000313" key="2">
    <source>
        <dbReference type="Proteomes" id="UP000463961"/>
    </source>
</evidence>
<dbReference type="InterPro" id="IPR007939">
    <property type="entry name" value="Cu-R_B_prcur"/>
</dbReference>
<dbReference type="Pfam" id="PF05275">
    <property type="entry name" value="CopB"/>
    <property type="match status" value="1"/>
</dbReference>
<dbReference type="GO" id="GO:0005507">
    <property type="term" value="F:copper ion binding"/>
    <property type="evidence" value="ECO:0007669"/>
    <property type="project" value="InterPro"/>
</dbReference>
<dbReference type="Proteomes" id="UP000463961">
    <property type="component" value="Chromosome"/>
</dbReference>
<proteinExistence type="predicted"/>
<sequence length="281" mass="31327">MKKHHLISVGIAVGALISSIAFGASTDMDHSTMSMQGGSAPADARDPNAYSGGFTLDSGPYALPGERELKLADEQKFGRIWIERLERGFSKESPYTGFEGQAWFGSDINRLSIKAEGDYSNGVFDETRTEALWAHAITPYWDTQLGVRQDMGLVPNTTWLAFGIQGLAPYWFHLDAEGYVSTQGRTSARVEGSYDMYLTQRIVAQPRFEIYAYGKQEDPYYGSGVNSSSLGLRFRYEITRQFAPYIGVQWINTYGQTRTMSSLDGISSQQTSFIAGVRVWY</sequence>
<dbReference type="EMBL" id="AP022345">
    <property type="protein sequence ID" value="BBU69056.1"/>
    <property type="molecule type" value="Genomic_DNA"/>
</dbReference>
<dbReference type="AlphaFoldDB" id="A0A679HTZ5"/>
<name>A0A679HTZ5_9RHOO</name>
<keyword evidence="2" id="KW-1185">Reference proteome</keyword>
<gene>
    <name evidence="1" type="primary">copB</name>
    <name evidence="1" type="ORF">ICHIAU1_13390</name>
</gene>
<dbReference type="RefSeq" id="WP_242451450.1">
    <property type="nucleotide sequence ID" value="NZ_AP019011.1"/>
</dbReference>
<dbReference type="GO" id="GO:0006878">
    <property type="term" value="P:intracellular copper ion homeostasis"/>
    <property type="evidence" value="ECO:0007669"/>
    <property type="project" value="InterPro"/>
</dbReference>
<evidence type="ECO:0000313" key="1">
    <source>
        <dbReference type="EMBL" id="BBU69056.1"/>
    </source>
</evidence>
<protein>
    <submittedName>
        <fullName evidence="1">Copper resistance protein B</fullName>
    </submittedName>
</protein>
<reference evidence="2" key="1">
    <citation type="submission" date="2020-01" db="EMBL/GenBank/DDBJ databases">
        <title>Phosphoaccumulans saitamaens gen. nov., sp. nov., a polyphosphate accumulating bacterium isolated from surface river water.</title>
        <authorList>
            <person name="Watanabe K."/>
            <person name="Suda W."/>
        </authorList>
    </citation>
    <scope>NUCLEOTIDE SEQUENCE [LARGE SCALE GENOMIC DNA]</scope>
    <source>
        <strain evidence="2">ICHIAU1</strain>
    </source>
</reference>
<organism evidence="1 2">
    <name type="scientific">Fluviibacter phosphoraccumulans</name>
    <dbReference type="NCBI Taxonomy" id="1751046"/>
    <lineage>
        <taxon>Bacteria</taxon>
        <taxon>Pseudomonadati</taxon>
        <taxon>Pseudomonadota</taxon>
        <taxon>Betaproteobacteria</taxon>
        <taxon>Rhodocyclales</taxon>
        <taxon>Fluviibacteraceae</taxon>
        <taxon>Fluviibacter</taxon>
    </lineage>
</organism>
<dbReference type="GO" id="GO:0009279">
    <property type="term" value="C:cell outer membrane"/>
    <property type="evidence" value="ECO:0007669"/>
    <property type="project" value="InterPro"/>
</dbReference>